<evidence type="ECO:0000313" key="1">
    <source>
        <dbReference type="EMBL" id="GGM64714.1"/>
    </source>
</evidence>
<dbReference type="Proteomes" id="UP000614609">
    <property type="component" value="Unassembled WGS sequence"/>
</dbReference>
<reference evidence="1" key="2">
    <citation type="submission" date="2020-09" db="EMBL/GenBank/DDBJ databases">
        <authorList>
            <person name="Sun Q."/>
            <person name="Ohkuma M."/>
        </authorList>
    </citation>
    <scope>NUCLEOTIDE SEQUENCE</scope>
    <source>
        <strain evidence="1">JCM 16108</strain>
    </source>
</reference>
<dbReference type="OrthoDB" id="7902at2157"/>
<dbReference type="Gene3D" id="2.40.50.140">
    <property type="entry name" value="Nucleic acid-binding proteins"/>
    <property type="match status" value="1"/>
</dbReference>
<evidence type="ECO:0000313" key="2">
    <source>
        <dbReference type="EMBL" id="MBP1953502.1"/>
    </source>
</evidence>
<reference evidence="1" key="1">
    <citation type="journal article" date="2014" name="Int. J. Syst. Evol. Microbiol.">
        <title>Complete genome sequence of Corynebacterium casei LMG S-19264T (=DSM 44701T), isolated from a smear-ripened cheese.</title>
        <authorList>
            <consortium name="US DOE Joint Genome Institute (JGI-PGF)"/>
            <person name="Walter F."/>
            <person name="Albersmeier A."/>
            <person name="Kalinowski J."/>
            <person name="Ruckert C."/>
        </authorList>
    </citation>
    <scope>NUCLEOTIDE SEQUENCE</scope>
    <source>
        <strain evidence="1">JCM 16108</strain>
    </source>
</reference>
<dbReference type="InterPro" id="IPR007003">
    <property type="entry name" value="DUF655"/>
</dbReference>
<protein>
    <submittedName>
        <fullName evidence="1">Adenosine deaminase</fullName>
    </submittedName>
    <submittedName>
        <fullName evidence="2">Putative nucleotide binding protein</fullName>
    </submittedName>
</protein>
<dbReference type="EMBL" id="BMOO01000003">
    <property type="protein sequence ID" value="GGM64714.1"/>
    <property type="molecule type" value="Genomic_DNA"/>
</dbReference>
<evidence type="ECO:0000313" key="3">
    <source>
        <dbReference type="Proteomes" id="UP000614609"/>
    </source>
</evidence>
<dbReference type="Gene3D" id="1.10.150.280">
    <property type="entry name" value="AF1531-like domain"/>
    <property type="match status" value="1"/>
</dbReference>
<sequence length="193" mass="21451">MSDDSADGTETEAVVLDVLRHGRSGDDRAAFRREQVGLAVGTEDFALYEFLMADDSDVSIGDRVRLAPDPEADISRVNAVDYDDLSPGAQSELEYVVEELIEADPEPFLDFYNEAGAVSLRLHQLNLLPGIGDTLRDKILDERKRGPFESFEDLAERVDGLHDPKEIVVERVLQELEGEDVKYHAFTPSGRGE</sequence>
<reference evidence="2" key="3">
    <citation type="submission" date="2021-03" db="EMBL/GenBank/DDBJ databases">
        <title>Genomic Encyclopedia of Type Strains, Phase IV (KMG-IV): sequencing the most valuable type-strain genomes for metagenomic binning, comparative biology and taxonomic classification.</title>
        <authorList>
            <person name="Goeker M."/>
        </authorList>
    </citation>
    <scope>NUCLEOTIDE SEQUENCE</scope>
    <source>
        <strain evidence="2">DSM 22443</strain>
    </source>
</reference>
<dbReference type="Proteomes" id="UP000765891">
    <property type="component" value="Unassembled WGS sequence"/>
</dbReference>
<dbReference type="RefSeq" id="WP_188871225.1">
    <property type="nucleotide sequence ID" value="NZ_BMOO01000003.1"/>
</dbReference>
<accession>A0A830FRL0</accession>
<dbReference type="EMBL" id="JAGGKO010000001">
    <property type="protein sequence ID" value="MBP1953502.1"/>
    <property type="molecule type" value="Genomic_DNA"/>
</dbReference>
<dbReference type="InterPro" id="IPR012340">
    <property type="entry name" value="NA-bd_OB-fold"/>
</dbReference>
<dbReference type="Pfam" id="PF04919">
    <property type="entry name" value="DUF655"/>
    <property type="match status" value="1"/>
</dbReference>
<dbReference type="SUPFAM" id="SSF160975">
    <property type="entry name" value="AF1531-like"/>
    <property type="match status" value="1"/>
</dbReference>
<dbReference type="AlphaFoldDB" id="A0A830FRL0"/>
<gene>
    <name evidence="1" type="ORF">GCM10009017_13570</name>
    <name evidence="2" type="ORF">J2752_000383</name>
</gene>
<dbReference type="PANTHER" id="PTHR40734:SF1">
    <property type="entry name" value="DNA-BINDING PROTEIN"/>
    <property type="match status" value="1"/>
</dbReference>
<dbReference type="PANTHER" id="PTHR40734">
    <property type="entry name" value="TRNA-SPECIFIC ADENOSINE DEAMINASE-RELATED"/>
    <property type="match status" value="1"/>
</dbReference>
<organism evidence="1 3">
    <name type="scientific">Halarchaeum rubridurum</name>
    <dbReference type="NCBI Taxonomy" id="489911"/>
    <lineage>
        <taxon>Archaea</taxon>
        <taxon>Methanobacteriati</taxon>
        <taxon>Methanobacteriota</taxon>
        <taxon>Stenosarchaea group</taxon>
        <taxon>Halobacteria</taxon>
        <taxon>Halobacteriales</taxon>
        <taxon>Halobacteriaceae</taxon>
    </lineage>
</organism>
<proteinExistence type="predicted"/>
<comment type="caution">
    <text evidence="1">The sequence shown here is derived from an EMBL/GenBank/DDBJ whole genome shotgun (WGS) entry which is preliminary data.</text>
</comment>
<keyword evidence="3" id="KW-1185">Reference proteome</keyword>
<name>A0A830FRL0_9EURY</name>